<organism evidence="2 3">
    <name type="scientific">Carnegiea gigantea</name>
    <dbReference type="NCBI Taxonomy" id="171969"/>
    <lineage>
        <taxon>Eukaryota</taxon>
        <taxon>Viridiplantae</taxon>
        <taxon>Streptophyta</taxon>
        <taxon>Embryophyta</taxon>
        <taxon>Tracheophyta</taxon>
        <taxon>Spermatophyta</taxon>
        <taxon>Magnoliopsida</taxon>
        <taxon>eudicotyledons</taxon>
        <taxon>Gunneridae</taxon>
        <taxon>Pentapetalae</taxon>
        <taxon>Caryophyllales</taxon>
        <taxon>Cactineae</taxon>
        <taxon>Cactaceae</taxon>
        <taxon>Cactoideae</taxon>
        <taxon>Echinocereeae</taxon>
        <taxon>Carnegiea</taxon>
    </lineage>
</organism>
<evidence type="ECO:0000256" key="1">
    <source>
        <dbReference type="SAM" id="MobiDB-lite"/>
    </source>
</evidence>
<proteinExistence type="predicted"/>
<feature type="compositionally biased region" description="Pro residues" evidence="1">
    <location>
        <begin position="95"/>
        <end position="104"/>
    </location>
</feature>
<evidence type="ECO:0000313" key="3">
    <source>
        <dbReference type="Proteomes" id="UP001153076"/>
    </source>
</evidence>
<dbReference type="EMBL" id="JAKOGI010000095">
    <property type="protein sequence ID" value="KAJ8444540.1"/>
    <property type="molecule type" value="Genomic_DNA"/>
</dbReference>
<comment type="caution">
    <text evidence="2">The sequence shown here is derived from an EMBL/GenBank/DDBJ whole genome shotgun (WGS) entry which is preliminary data.</text>
</comment>
<protein>
    <submittedName>
        <fullName evidence="2">Uncharacterized protein</fullName>
    </submittedName>
</protein>
<sequence>MQDSMKSVPYVVGNLTNLIAAPNFLPRKKFKLWSTGLRMVLQVLPLRRLLLLLTLSSLPLKIGSLFPQKRESDLLWGLATSQSLASSLGTLPIPTNDPPSPPTQTAPGPSITKVIVLANLASMKSQDEGSPNDDNLVAMVAGDDEGMDEEENVDMFLNLENIEDVEMSTDSSKRKRVEEGEECTSHSQIH</sequence>
<evidence type="ECO:0000313" key="2">
    <source>
        <dbReference type="EMBL" id="KAJ8444540.1"/>
    </source>
</evidence>
<feature type="region of interest" description="Disordered" evidence="1">
    <location>
        <begin position="165"/>
        <end position="190"/>
    </location>
</feature>
<dbReference type="AlphaFoldDB" id="A0A9Q1QLL1"/>
<reference evidence="2" key="1">
    <citation type="submission" date="2022-04" db="EMBL/GenBank/DDBJ databases">
        <title>Carnegiea gigantea Genome sequencing and assembly v2.</title>
        <authorList>
            <person name="Copetti D."/>
            <person name="Sanderson M.J."/>
            <person name="Burquez A."/>
            <person name="Wojciechowski M.F."/>
        </authorList>
    </citation>
    <scope>NUCLEOTIDE SEQUENCE</scope>
    <source>
        <strain evidence="2">SGP5-SGP5p</strain>
        <tissue evidence="2">Aerial part</tissue>
    </source>
</reference>
<name>A0A9Q1QLL1_9CARY</name>
<keyword evidence="3" id="KW-1185">Reference proteome</keyword>
<feature type="region of interest" description="Disordered" evidence="1">
    <location>
        <begin position="89"/>
        <end position="108"/>
    </location>
</feature>
<accession>A0A9Q1QLL1</accession>
<gene>
    <name evidence="2" type="ORF">Cgig2_000819</name>
</gene>
<dbReference type="Proteomes" id="UP001153076">
    <property type="component" value="Unassembled WGS sequence"/>
</dbReference>